<evidence type="ECO:0000256" key="2">
    <source>
        <dbReference type="ARBA" id="ARBA00022692"/>
    </source>
</evidence>
<gene>
    <name evidence="7" type="ORF">GS18_0208560</name>
</gene>
<evidence type="ECO:0000256" key="4">
    <source>
        <dbReference type="ARBA" id="ARBA00023136"/>
    </source>
</evidence>
<name>A0A084GZW4_METID</name>
<evidence type="ECO:0000256" key="1">
    <source>
        <dbReference type="ARBA" id="ARBA00004141"/>
    </source>
</evidence>
<comment type="caution">
    <text evidence="7">The sequence shown here is derived from an EMBL/GenBank/DDBJ whole genome shotgun (WGS) entry which is preliminary data.</text>
</comment>
<feature type="transmembrane region" description="Helical" evidence="5">
    <location>
        <begin position="285"/>
        <end position="306"/>
    </location>
</feature>
<dbReference type="InterPro" id="IPR013525">
    <property type="entry name" value="ABC2_TM"/>
</dbReference>
<dbReference type="Proteomes" id="UP000028549">
    <property type="component" value="Unassembled WGS sequence"/>
</dbReference>
<feature type="transmembrane region" description="Helical" evidence="5">
    <location>
        <begin position="20"/>
        <end position="39"/>
    </location>
</feature>
<evidence type="ECO:0000313" key="7">
    <source>
        <dbReference type="EMBL" id="KEZ52876.1"/>
    </source>
</evidence>
<proteinExistence type="predicted"/>
<evidence type="ECO:0000256" key="5">
    <source>
        <dbReference type="SAM" id="Phobius"/>
    </source>
</evidence>
<keyword evidence="3 5" id="KW-1133">Transmembrane helix</keyword>
<feature type="transmembrane region" description="Helical" evidence="5">
    <location>
        <begin position="206"/>
        <end position="226"/>
    </location>
</feature>
<evidence type="ECO:0000313" key="8">
    <source>
        <dbReference type="Proteomes" id="UP000028549"/>
    </source>
</evidence>
<keyword evidence="4 5" id="KW-0472">Membrane</keyword>
<dbReference type="GO" id="GO:0016020">
    <property type="term" value="C:membrane"/>
    <property type="evidence" value="ECO:0007669"/>
    <property type="project" value="UniProtKB-SubCell"/>
</dbReference>
<sequence>MKTGFTAYIRKDFALSRRNMLIWLIVLFPIITAFGASGITETYSDTPKIVVLEKEKNQFRIPDGVQVLISATQEDLIQEVNDIDAKIGFIEGKLVTDGREPAEAVEKAKRILEEKPIESDSLSSSLFEKVYAFNLYGSFLFFGIIILFSLVEERKNKTTELQNVQPVHPAVPILSKITIASFITLFDFVICGYLLKLPFVWETAGLIILIGILLGTVLGMAMAFYASTETQALAILKPVTLVFLMAIPGLGFFLEGEIMHNIAMADPFYWLLQLVYGLYMNDLNYTYVYLSLGLSAAALCMIAANWHRTPYGIKKAKTY</sequence>
<dbReference type="EMBL" id="JNVC02000004">
    <property type="protein sequence ID" value="KEZ52876.1"/>
    <property type="molecule type" value="Genomic_DNA"/>
</dbReference>
<comment type="subcellular location">
    <subcellularLocation>
        <location evidence="1">Membrane</location>
        <topology evidence="1">Multi-pass membrane protein</topology>
    </subcellularLocation>
</comment>
<dbReference type="GO" id="GO:0140359">
    <property type="term" value="F:ABC-type transporter activity"/>
    <property type="evidence" value="ECO:0007669"/>
    <property type="project" value="InterPro"/>
</dbReference>
<keyword evidence="8" id="KW-1185">Reference proteome</keyword>
<evidence type="ECO:0000259" key="6">
    <source>
        <dbReference type="Pfam" id="PF12698"/>
    </source>
</evidence>
<accession>A0A084GZW4</accession>
<feature type="transmembrane region" description="Helical" evidence="5">
    <location>
        <begin position="131"/>
        <end position="151"/>
    </location>
</feature>
<dbReference type="RefSeq" id="WP_029565942.1">
    <property type="nucleotide sequence ID" value="NZ_JNVC02000004.1"/>
</dbReference>
<keyword evidence="2 5" id="KW-0812">Transmembrane</keyword>
<dbReference type="AlphaFoldDB" id="A0A084GZW4"/>
<reference evidence="7 8" key="1">
    <citation type="journal article" date="2005" name="Int. J. Syst. Evol. Microbiol.">
        <title>Bacillus cibi sp. nov., isolated from jeotgal, a traditional Korean fermented seafood.</title>
        <authorList>
            <person name="Yoon J.H."/>
            <person name="Lee C.H."/>
            <person name="Oh T.K."/>
        </authorList>
    </citation>
    <scope>NUCLEOTIDE SEQUENCE [LARGE SCALE GENOMIC DNA]</scope>
    <source>
        <strain evidence="7 8">DSM 16189</strain>
    </source>
</reference>
<dbReference type="Pfam" id="PF12698">
    <property type="entry name" value="ABC2_membrane_3"/>
    <property type="match status" value="1"/>
</dbReference>
<protein>
    <recommendedName>
        <fullName evidence="6">ABC-2 type transporter transmembrane domain-containing protein</fullName>
    </recommendedName>
</protein>
<feature type="transmembrane region" description="Helical" evidence="5">
    <location>
        <begin position="232"/>
        <end position="254"/>
    </location>
</feature>
<organism evidence="7 8">
    <name type="scientific">Metabacillus indicus</name>
    <name type="common">Bacillus indicus</name>
    <dbReference type="NCBI Taxonomy" id="246786"/>
    <lineage>
        <taxon>Bacteria</taxon>
        <taxon>Bacillati</taxon>
        <taxon>Bacillota</taxon>
        <taxon>Bacilli</taxon>
        <taxon>Bacillales</taxon>
        <taxon>Bacillaceae</taxon>
        <taxon>Metabacillus</taxon>
    </lineage>
</organism>
<feature type="domain" description="ABC-2 type transporter transmembrane" evidence="6">
    <location>
        <begin position="116"/>
        <end position="299"/>
    </location>
</feature>
<dbReference type="OrthoDB" id="3034469at2"/>
<evidence type="ECO:0000256" key="3">
    <source>
        <dbReference type="ARBA" id="ARBA00022989"/>
    </source>
</evidence>
<dbReference type="STRING" id="246786.GS18_0208560"/>
<feature type="transmembrane region" description="Helical" evidence="5">
    <location>
        <begin position="171"/>
        <end position="194"/>
    </location>
</feature>